<organism evidence="2 3">
    <name type="scientific">Paenibacillus kribbensis</name>
    <dbReference type="NCBI Taxonomy" id="172713"/>
    <lineage>
        <taxon>Bacteria</taxon>
        <taxon>Bacillati</taxon>
        <taxon>Bacillota</taxon>
        <taxon>Bacilli</taxon>
        <taxon>Bacillales</taxon>
        <taxon>Paenibacillaceae</taxon>
        <taxon>Paenibacillus</taxon>
    </lineage>
</organism>
<dbReference type="AlphaFoldDB" id="A0A222WTB1"/>
<sequence length="226" mass="25450">MNYLDEHIVSLKAKLMDQTTANNGGLQSIPAQNQESEQNGSMSEQNKLFHIQNEHLALEPRTILDGEIGFYIPKSFSPMPMEQAAMKYPSEHRPQDIYTSAEGTINISFNPTDSFLQVDELSEFVEQMADVLRSVQPIRNWLGSEMFINHSGLSIGRIRFIAAGIDGNLYNELLLFIQKGRVVIGSFSCLEAEHEAWLPVAEYWGQSLRVLTPSPYSANEKGMIPR</sequence>
<feature type="region of interest" description="Disordered" evidence="1">
    <location>
        <begin position="22"/>
        <end position="43"/>
    </location>
</feature>
<keyword evidence="3" id="KW-1185">Reference proteome</keyword>
<evidence type="ECO:0000256" key="1">
    <source>
        <dbReference type="SAM" id="MobiDB-lite"/>
    </source>
</evidence>
<dbReference type="Proteomes" id="UP000214666">
    <property type="component" value="Chromosome"/>
</dbReference>
<dbReference type="OrthoDB" id="249246at2"/>
<dbReference type="EMBL" id="CP020028">
    <property type="protein sequence ID" value="ASR48953.1"/>
    <property type="molecule type" value="Genomic_DNA"/>
</dbReference>
<name>A0A222WTB1_9BACL</name>
<dbReference type="RefSeq" id="WP_094156229.1">
    <property type="nucleotide sequence ID" value="NZ_CP020028.1"/>
</dbReference>
<accession>A0A222WTB1</accession>
<proteinExistence type="predicted"/>
<evidence type="ECO:0000313" key="2">
    <source>
        <dbReference type="EMBL" id="ASR48953.1"/>
    </source>
</evidence>
<dbReference type="KEGG" id="pkb:B4V02_20740"/>
<evidence type="ECO:0000313" key="3">
    <source>
        <dbReference type="Proteomes" id="UP000214666"/>
    </source>
</evidence>
<protein>
    <submittedName>
        <fullName evidence="2">Uncharacterized protein</fullName>
    </submittedName>
</protein>
<reference evidence="2 3" key="1">
    <citation type="submission" date="2017-03" db="EMBL/GenBank/DDBJ databases">
        <title>Complete genome sequence of Paenibacillus Kribbensis producing bioflocculants.</title>
        <authorList>
            <person name="Lee H.-G."/>
            <person name="Oh H.-M."/>
        </authorList>
    </citation>
    <scope>NUCLEOTIDE SEQUENCE [LARGE SCALE GENOMIC DNA]</scope>
    <source>
        <strain evidence="2 3">AM49</strain>
    </source>
</reference>
<dbReference type="STRING" id="172713.GCA_001705305_03278"/>
<gene>
    <name evidence="2" type="ORF">B4V02_20740</name>
</gene>